<keyword evidence="2" id="KW-1185">Reference proteome</keyword>
<sequence length="204" mass="22459">MVSYKSVLRAIFRLEHTDDTLVTPSSSKARPKPSRAFTVPASPARPKTFIQQPVAGPSTRKTLNPYTNNPNRHSAVALRDILSPRPRLRKNSLPSQFPGEPSAFPPRVSASPMPIAEDAHSQSQQQLAASPRPDPRQSNDYLREPHSSLDTGRSDSFNGDTKLYDHPDASIAFSGIRESSDINLLLSSEPEDARKAITPKLRTL</sequence>
<dbReference type="Proteomes" id="UP000886501">
    <property type="component" value="Unassembled WGS sequence"/>
</dbReference>
<gene>
    <name evidence="1" type="ORF">BDM02DRAFT_2014135</name>
</gene>
<name>A0ACB6ZH90_THEGA</name>
<evidence type="ECO:0000313" key="1">
    <source>
        <dbReference type="EMBL" id="KAF9648939.1"/>
    </source>
</evidence>
<proteinExistence type="predicted"/>
<evidence type="ECO:0000313" key="2">
    <source>
        <dbReference type="Proteomes" id="UP000886501"/>
    </source>
</evidence>
<reference evidence="1" key="2">
    <citation type="journal article" date="2020" name="Nat. Commun.">
        <title>Large-scale genome sequencing of mycorrhizal fungi provides insights into the early evolution of symbiotic traits.</title>
        <authorList>
            <person name="Miyauchi S."/>
            <person name="Kiss E."/>
            <person name="Kuo A."/>
            <person name="Drula E."/>
            <person name="Kohler A."/>
            <person name="Sanchez-Garcia M."/>
            <person name="Morin E."/>
            <person name="Andreopoulos B."/>
            <person name="Barry K.W."/>
            <person name="Bonito G."/>
            <person name="Buee M."/>
            <person name="Carver A."/>
            <person name="Chen C."/>
            <person name="Cichocki N."/>
            <person name="Clum A."/>
            <person name="Culley D."/>
            <person name="Crous P.W."/>
            <person name="Fauchery L."/>
            <person name="Girlanda M."/>
            <person name="Hayes R.D."/>
            <person name="Keri Z."/>
            <person name="LaButti K."/>
            <person name="Lipzen A."/>
            <person name="Lombard V."/>
            <person name="Magnuson J."/>
            <person name="Maillard F."/>
            <person name="Murat C."/>
            <person name="Nolan M."/>
            <person name="Ohm R.A."/>
            <person name="Pangilinan J."/>
            <person name="Pereira M.F."/>
            <person name="Perotto S."/>
            <person name="Peter M."/>
            <person name="Pfister S."/>
            <person name="Riley R."/>
            <person name="Sitrit Y."/>
            <person name="Stielow J.B."/>
            <person name="Szollosi G."/>
            <person name="Zifcakova L."/>
            <person name="Stursova M."/>
            <person name="Spatafora J.W."/>
            <person name="Tedersoo L."/>
            <person name="Vaario L.M."/>
            <person name="Yamada A."/>
            <person name="Yan M."/>
            <person name="Wang P."/>
            <person name="Xu J."/>
            <person name="Bruns T."/>
            <person name="Baldrian P."/>
            <person name="Vilgalys R."/>
            <person name="Dunand C."/>
            <person name="Henrissat B."/>
            <person name="Grigoriev I.V."/>
            <person name="Hibbett D."/>
            <person name="Nagy L.G."/>
            <person name="Martin F.M."/>
        </authorList>
    </citation>
    <scope>NUCLEOTIDE SEQUENCE</scope>
    <source>
        <strain evidence="1">P2</strain>
    </source>
</reference>
<dbReference type="EMBL" id="MU118005">
    <property type="protein sequence ID" value="KAF9648939.1"/>
    <property type="molecule type" value="Genomic_DNA"/>
</dbReference>
<reference evidence="1" key="1">
    <citation type="submission" date="2019-10" db="EMBL/GenBank/DDBJ databases">
        <authorList>
            <consortium name="DOE Joint Genome Institute"/>
            <person name="Kuo A."/>
            <person name="Miyauchi S."/>
            <person name="Kiss E."/>
            <person name="Drula E."/>
            <person name="Kohler A."/>
            <person name="Sanchez-Garcia M."/>
            <person name="Andreopoulos B."/>
            <person name="Barry K.W."/>
            <person name="Bonito G."/>
            <person name="Buee M."/>
            <person name="Carver A."/>
            <person name="Chen C."/>
            <person name="Cichocki N."/>
            <person name="Clum A."/>
            <person name="Culley D."/>
            <person name="Crous P.W."/>
            <person name="Fauchery L."/>
            <person name="Girlanda M."/>
            <person name="Hayes R."/>
            <person name="Keri Z."/>
            <person name="Labutti K."/>
            <person name="Lipzen A."/>
            <person name="Lombard V."/>
            <person name="Magnuson J."/>
            <person name="Maillard F."/>
            <person name="Morin E."/>
            <person name="Murat C."/>
            <person name="Nolan M."/>
            <person name="Ohm R."/>
            <person name="Pangilinan J."/>
            <person name="Pereira M."/>
            <person name="Perotto S."/>
            <person name="Peter M."/>
            <person name="Riley R."/>
            <person name="Sitrit Y."/>
            <person name="Stielow B."/>
            <person name="Szollosi G."/>
            <person name="Zifcakova L."/>
            <person name="Stursova M."/>
            <person name="Spatafora J.W."/>
            <person name="Tedersoo L."/>
            <person name="Vaario L.-M."/>
            <person name="Yamada A."/>
            <person name="Yan M."/>
            <person name="Wang P."/>
            <person name="Xu J."/>
            <person name="Bruns T."/>
            <person name="Baldrian P."/>
            <person name="Vilgalys R."/>
            <person name="Henrissat B."/>
            <person name="Grigoriev I.V."/>
            <person name="Hibbett D."/>
            <person name="Nagy L.G."/>
            <person name="Martin F.M."/>
        </authorList>
    </citation>
    <scope>NUCLEOTIDE SEQUENCE</scope>
    <source>
        <strain evidence="1">P2</strain>
    </source>
</reference>
<protein>
    <submittedName>
        <fullName evidence="1">Uncharacterized protein</fullName>
    </submittedName>
</protein>
<comment type="caution">
    <text evidence="1">The sequence shown here is derived from an EMBL/GenBank/DDBJ whole genome shotgun (WGS) entry which is preliminary data.</text>
</comment>
<organism evidence="1 2">
    <name type="scientific">Thelephora ganbajun</name>
    <name type="common">Ganba fungus</name>
    <dbReference type="NCBI Taxonomy" id="370292"/>
    <lineage>
        <taxon>Eukaryota</taxon>
        <taxon>Fungi</taxon>
        <taxon>Dikarya</taxon>
        <taxon>Basidiomycota</taxon>
        <taxon>Agaricomycotina</taxon>
        <taxon>Agaricomycetes</taxon>
        <taxon>Thelephorales</taxon>
        <taxon>Thelephoraceae</taxon>
        <taxon>Thelephora</taxon>
    </lineage>
</organism>
<accession>A0ACB6ZH90</accession>